<gene>
    <name evidence="1" type="ORF">GPJ59_23495</name>
</gene>
<protein>
    <submittedName>
        <fullName evidence="1">Thiazolylpeptide-type bacteriocin</fullName>
    </submittedName>
</protein>
<sequence length="50" mass="5166">MDALDIDFEEFSLEEIAVEDVPDTTGLPVMGASKGASCCRASCSCCSSSS</sequence>
<accession>A0ABS6ZAK6</accession>
<evidence type="ECO:0000313" key="1">
    <source>
        <dbReference type="EMBL" id="MBW5484763.1"/>
    </source>
</evidence>
<dbReference type="RefSeq" id="WP_219669525.1">
    <property type="nucleotide sequence ID" value="NZ_WTFF01000190.1"/>
</dbReference>
<dbReference type="NCBIfam" id="NF033400">
    <property type="entry name" value="thiazolyl_B"/>
    <property type="match status" value="1"/>
</dbReference>
<evidence type="ECO:0000313" key="2">
    <source>
        <dbReference type="Proteomes" id="UP000812013"/>
    </source>
</evidence>
<keyword evidence="2" id="KW-1185">Reference proteome</keyword>
<proteinExistence type="predicted"/>
<reference evidence="1 2" key="1">
    <citation type="submission" date="2019-12" db="EMBL/GenBank/DDBJ databases">
        <title>Genome sequence of Streptomyces bambusae.</title>
        <authorList>
            <person name="Bansal K."/>
            <person name="Choksket S."/>
            <person name="Korpole S."/>
            <person name="Patil P.B."/>
        </authorList>
    </citation>
    <scope>NUCLEOTIDE SEQUENCE [LARGE SCALE GENOMIC DNA]</scope>
    <source>
        <strain evidence="1 2">SK60</strain>
    </source>
</reference>
<comment type="caution">
    <text evidence="1">The sequence shown here is derived from an EMBL/GenBank/DDBJ whole genome shotgun (WGS) entry which is preliminary data.</text>
</comment>
<organism evidence="1 2">
    <name type="scientific">Streptomyces bambusae</name>
    <dbReference type="NCBI Taxonomy" id="1550616"/>
    <lineage>
        <taxon>Bacteria</taxon>
        <taxon>Bacillati</taxon>
        <taxon>Actinomycetota</taxon>
        <taxon>Actinomycetes</taxon>
        <taxon>Kitasatosporales</taxon>
        <taxon>Streptomycetaceae</taxon>
        <taxon>Streptomyces</taxon>
    </lineage>
</organism>
<dbReference type="Pfam" id="PF19409">
    <property type="entry name" value="Thiopep_pre"/>
    <property type="match status" value="1"/>
</dbReference>
<dbReference type="EMBL" id="WTFF01000190">
    <property type="protein sequence ID" value="MBW5484763.1"/>
    <property type="molecule type" value="Genomic_DNA"/>
</dbReference>
<name>A0ABS6ZAK6_9ACTN</name>
<dbReference type="Proteomes" id="UP000812013">
    <property type="component" value="Unassembled WGS sequence"/>
</dbReference>